<feature type="compositionally biased region" description="Polar residues" evidence="1">
    <location>
        <begin position="68"/>
        <end position="82"/>
    </location>
</feature>
<feature type="compositionally biased region" description="Basic and acidic residues" evidence="1">
    <location>
        <begin position="96"/>
        <end position="113"/>
    </location>
</feature>
<name>A0A7S3ULR2_OXYMA</name>
<evidence type="ECO:0000313" key="2">
    <source>
        <dbReference type="EMBL" id="CAE0618745.1"/>
    </source>
</evidence>
<reference evidence="2" key="1">
    <citation type="submission" date="2021-01" db="EMBL/GenBank/DDBJ databases">
        <authorList>
            <person name="Corre E."/>
            <person name="Pelletier E."/>
            <person name="Niang G."/>
            <person name="Scheremetjew M."/>
            <person name="Finn R."/>
            <person name="Kale V."/>
            <person name="Holt S."/>
            <person name="Cochrane G."/>
            <person name="Meng A."/>
            <person name="Brown T."/>
            <person name="Cohen L."/>
        </authorList>
    </citation>
    <scope>NUCLEOTIDE SEQUENCE</scope>
    <source>
        <strain evidence="2">CCMP1795</strain>
    </source>
</reference>
<dbReference type="EMBL" id="HBIT01008995">
    <property type="protein sequence ID" value="CAE0618745.1"/>
    <property type="molecule type" value="Transcribed_RNA"/>
</dbReference>
<feature type="compositionally biased region" description="Low complexity" evidence="1">
    <location>
        <begin position="83"/>
        <end position="93"/>
    </location>
</feature>
<evidence type="ECO:0000256" key="1">
    <source>
        <dbReference type="SAM" id="MobiDB-lite"/>
    </source>
</evidence>
<protein>
    <submittedName>
        <fullName evidence="2">Uncharacterized protein</fullName>
    </submittedName>
</protein>
<sequence>MKEKYRLLMAKVDNPWVPVDALEVALRLRDPPKQARQRPASASSRSRMTSVSKQEKETVAEWVPFDGSSHSDGGSTRGSRPNSAQSDASASSDPGNPDRARVEYRAKSRDAGRPPRTARPASAGNARPSTAVRRSQRPMSARDVRSSSLKRVSPPRSEVNVLEDALTR</sequence>
<feature type="compositionally biased region" description="Low complexity" evidence="1">
    <location>
        <begin position="37"/>
        <end position="47"/>
    </location>
</feature>
<gene>
    <name evidence="2" type="ORF">OMAR00292_LOCUS4621</name>
</gene>
<feature type="region of interest" description="Disordered" evidence="1">
    <location>
        <begin position="28"/>
        <end position="168"/>
    </location>
</feature>
<proteinExistence type="predicted"/>
<organism evidence="2">
    <name type="scientific">Oxyrrhis marina</name>
    <name type="common">Dinoflagellate</name>
    <dbReference type="NCBI Taxonomy" id="2969"/>
    <lineage>
        <taxon>Eukaryota</taxon>
        <taxon>Sar</taxon>
        <taxon>Alveolata</taxon>
        <taxon>Dinophyceae</taxon>
        <taxon>Oxyrrhinales</taxon>
        <taxon>Oxyrrhinaceae</taxon>
        <taxon>Oxyrrhis</taxon>
    </lineage>
</organism>
<dbReference type="AlphaFoldDB" id="A0A7S3ULR2"/>
<accession>A0A7S3ULR2</accession>